<gene>
    <name evidence="1" type="ORF">UT76HP_01088</name>
</gene>
<dbReference type="RefSeq" id="WP_223845001.1">
    <property type="nucleotide sequence ID" value="NZ_CP044031.1"/>
</dbReference>
<name>A0A2U3R217_ORITS</name>
<sequence>MTYEKQDSLYTFSQYLNNKDALETKLLEGHPWSKKFLSKIFHGNQESAYSNENFDKFISKLDLDNLEKLLQPARIIQASNITCMICYSNRTINLNVLADTLTVLTSNIEILKYLYTLDIPFSAISTKLFRIGEVNAQKILKWILGVSELTLENLSGNTYEEICEKRADVLNFLKTARSEYYAINSANDDVDNNITNQTMIKQNPFDLYITNNNKLENHSWSMKLFLSKILQKNQRSNYSNKDFDRFISKLDLDNLEKLLQPARIIEAASITSMICYSNRTINLDVLADTLTVLTSNIEILKYLYTLDIPFSAISGKLCHIEFSAKDCLEKLFKILEIKRESQKNVKDFVSYFKTLEQKLDIVKNKDLETRKNVIDSMLKEYSNIQETNNDNDEKISETVSELTNNLTINNTQSQIIDKHREDDIETNSDEINTHSNSQELANISDSVLVATEEVQYCYEESVSMQNEIYLEDGDFAKNSNEINTSDPELNDILELSLAIEDVKNNVVFEAVNNSTVNNQSQPIESYQENNIENLQIIRQMHTEEVMPSVEKRKLCYDKHEDLYTHKRQCNNHEVNNGNITELALNEQENSINVDCPTSVSISHLAGESTYILSDTAGYSAYILE</sequence>
<accession>A0A2U3R217</accession>
<reference evidence="2" key="1">
    <citation type="submission" date="2018-03" db="EMBL/GenBank/DDBJ databases">
        <authorList>
            <person name="Batty M. E."/>
            <person name="Batty M E."/>
        </authorList>
    </citation>
    <scope>NUCLEOTIDE SEQUENCE [LARGE SCALE GENOMIC DNA]</scope>
</reference>
<dbReference type="EMBL" id="LS398552">
    <property type="protein sequence ID" value="SPR07228.1"/>
    <property type="molecule type" value="Genomic_DNA"/>
</dbReference>
<dbReference type="AlphaFoldDB" id="A0A2U3R217"/>
<protein>
    <submittedName>
        <fullName evidence="1">Repeat-containing protein D</fullName>
    </submittedName>
</protein>
<proteinExistence type="predicted"/>
<evidence type="ECO:0000313" key="2">
    <source>
        <dbReference type="Proteomes" id="UP000244943"/>
    </source>
</evidence>
<organism evidence="1 2">
    <name type="scientific">Orientia tsutsugamushi</name>
    <name type="common">Rickettsia tsutsugamushi</name>
    <dbReference type="NCBI Taxonomy" id="784"/>
    <lineage>
        <taxon>Bacteria</taxon>
        <taxon>Pseudomonadati</taxon>
        <taxon>Pseudomonadota</taxon>
        <taxon>Alphaproteobacteria</taxon>
        <taxon>Rickettsiales</taxon>
        <taxon>Rickettsiaceae</taxon>
        <taxon>Rickettsieae</taxon>
        <taxon>Orientia</taxon>
    </lineage>
</organism>
<dbReference type="Proteomes" id="UP000244943">
    <property type="component" value="Chromosome I"/>
</dbReference>
<dbReference type="GeneID" id="89459245"/>
<evidence type="ECO:0000313" key="1">
    <source>
        <dbReference type="EMBL" id="SPR07228.1"/>
    </source>
</evidence>